<proteinExistence type="predicted"/>
<dbReference type="Proteomes" id="UP001163223">
    <property type="component" value="Chromosome"/>
</dbReference>
<evidence type="ECO:0000313" key="2">
    <source>
        <dbReference type="Proteomes" id="UP001163223"/>
    </source>
</evidence>
<organism evidence="1 2">
    <name type="scientific">Antarcticirhabdus aurantiaca</name>
    <dbReference type="NCBI Taxonomy" id="2606717"/>
    <lineage>
        <taxon>Bacteria</taxon>
        <taxon>Pseudomonadati</taxon>
        <taxon>Pseudomonadota</taxon>
        <taxon>Alphaproteobacteria</taxon>
        <taxon>Hyphomicrobiales</taxon>
        <taxon>Aurantimonadaceae</taxon>
        <taxon>Antarcticirhabdus</taxon>
    </lineage>
</organism>
<gene>
    <name evidence="1" type="ORF">OXU80_28450</name>
</gene>
<accession>A0ACD4NPR7</accession>
<keyword evidence="2" id="KW-1185">Reference proteome</keyword>
<reference evidence="1" key="1">
    <citation type="submission" date="2022-11" db="EMBL/GenBank/DDBJ databases">
        <title>beta-Carotene-producing bacterium, Jeongeuplla avenae sp. nov., alleviates the salt stress of Arabidopsis seedlings.</title>
        <authorList>
            <person name="Jiang L."/>
            <person name="Lee J."/>
        </authorList>
    </citation>
    <scope>NUCLEOTIDE SEQUENCE</scope>
    <source>
        <strain evidence="1">DY_R2A_6</strain>
    </source>
</reference>
<protein>
    <submittedName>
        <fullName evidence="1">MAPEG family protein</fullName>
    </submittedName>
</protein>
<evidence type="ECO:0000313" key="1">
    <source>
        <dbReference type="EMBL" id="WAJ28681.1"/>
    </source>
</evidence>
<sequence length="135" mass="14708">MPEMTDMPTELVLLAWSVVLLLVHIGIQGFTATRERGSDWNAGPRDGSPKPLGVTAGRAERALANFKETYPAFIAAVVAVVVSGRDGTLSEIGVWLWFVGRIVYLPLYLKGVPMVRSLVYMVSILGILLVLLDLL</sequence>
<name>A0ACD4NPR7_9HYPH</name>
<dbReference type="EMBL" id="CP113520">
    <property type="protein sequence ID" value="WAJ28681.1"/>
    <property type="molecule type" value="Genomic_DNA"/>
</dbReference>